<keyword evidence="4 10" id="KW-0132">Cell division</keyword>
<feature type="domain" description="Core-binding (CB)" evidence="12">
    <location>
        <begin position="9"/>
        <end position="101"/>
    </location>
</feature>
<keyword evidence="6 10" id="KW-0229">DNA integration</keyword>
<dbReference type="PANTHER" id="PTHR30349">
    <property type="entry name" value="PHAGE INTEGRASE-RELATED"/>
    <property type="match status" value="1"/>
</dbReference>
<dbReference type="CDD" id="cd00798">
    <property type="entry name" value="INT_XerDC_C"/>
    <property type="match status" value="1"/>
</dbReference>
<evidence type="ECO:0000256" key="9">
    <source>
        <dbReference type="ARBA" id="ARBA00023306"/>
    </source>
</evidence>
<feature type="active site" description="O-(3'-phospho-DNA)-tyrosine intermediate" evidence="10">
    <location>
        <position position="297"/>
    </location>
</feature>
<comment type="function">
    <text evidence="10">Site-specific tyrosine recombinase, which acts by catalyzing the cutting and rejoining of the recombining DNA molecules. The XerC-XerD complex is essential to convert dimers of the bacterial chromosome into monomers to permit their segregation at cell division. It also contributes to the segregational stability of plasmids.</text>
</comment>
<dbReference type="InterPro" id="IPR011932">
    <property type="entry name" value="Recomb_XerD"/>
</dbReference>
<organism evidence="13 14">
    <name type="scientific">Populibacterium corticicola</name>
    <dbReference type="NCBI Taxonomy" id="1812826"/>
    <lineage>
        <taxon>Bacteria</taxon>
        <taxon>Bacillati</taxon>
        <taxon>Actinomycetota</taxon>
        <taxon>Actinomycetes</taxon>
        <taxon>Micrococcales</taxon>
        <taxon>Jonesiaceae</taxon>
        <taxon>Populibacterium</taxon>
    </lineage>
</organism>
<dbReference type="Pfam" id="PF02899">
    <property type="entry name" value="Phage_int_SAM_1"/>
    <property type="match status" value="1"/>
</dbReference>
<evidence type="ECO:0000256" key="6">
    <source>
        <dbReference type="ARBA" id="ARBA00022908"/>
    </source>
</evidence>
<dbReference type="InterPro" id="IPR004107">
    <property type="entry name" value="Integrase_SAM-like_N"/>
</dbReference>
<dbReference type="InterPro" id="IPR050090">
    <property type="entry name" value="Tyrosine_recombinase_XerCD"/>
</dbReference>
<feature type="active site" evidence="10">
    <location>
        <position position="188"/>
    </location>
</feature>
<comment type="similarity">
    <text evidence="2">Belongs to the 'phage' integrase family. XerD subfamily.</text>
</comment>
<feature type="active site" evidence="10">
    <location>
        <position position="288"/>
    </location>
</feature>
<dbReference type="EMBL" id="JBHUOP010000001">
    <property type="protein sequence ID" value="MFD2839550.1"/>
    <property type="molecule type" value="Genomic_DNA"/>
</dbReference>
<comment type="subcellular location">
    <subcellularLocation>
        <location evidence="1 10">Cytoplasm</location>
    </subcellularLocation>
</comment>
<sequence length="325" mass="36216">MSTPEGLDREYARHLRTYLDHLLIERGRARNTVSSYERDLIRYGEFLAGAGLTVTSVQRQDVERLLTQVREPATKPKAPPLSPASVARLLASIRGFHRFLEDERVRNDDPTVGLKPPKAGQRLPKTLTIEHVQQLLEAPDPETPAGMRDRALLELLYSTGARVSEVIDLDVDAMQDVREQSVVRLLGKGNKQRIVPVGTYAQSAIDAYLVRARPVLMERGSGTPALFVNSRGRRLTRQSAYGIIKVSAERCGLANVFDISPHTLRHSFATHLLNGGADVRVVQELLGHASVTTTQIYTHITQDALREVFMTSHPRATNSHLLRTK</sequence>
<keyword evidence="14" id="KW-1185">Reference proteome</keyword>
<dbReference type="Gene3D" id="1.10.150.130">
    <property type="match status" value="1"/>
</dbReference>
<evidence type="ECO:0000256" key="4">
    <source>
        <dbReference type="ARBA" id="ARBA00022618"/>
    </source>
</evidence>
<evidence type="ECO:0000256" key="7">
    <source>
        <dbReference type="ARBA" id="ARBA00023125"/>
    </source>
</evidence>
<feature type="active site" evidence="10">
    <location>
        <position position="262"/>
    </location>
</feature>
<dbReference type="InterPro" id="IPR023009">
    <property type="entry name" value="Tyrosine_recombinase_XerC/XerD"/>
</dbReference>
<keyword evidence="7 10" id="KW-0238">DNA-binding</keyword>
<evidence type="ECO:0000256" key="2">
    <source>
        <dbReference type="ARBA" id="ARBA00010450"/>
    </source>
</evidence>
<dbReference type="RefSeq" id="WP_377465032.1">
    <property type="nucleotide sequence ID" value="NZ_JBHUOP010000001.1"/>
</dbReference>
<evidence type="ECO:0000256" key="1">
    <source>
        <dbReference type="ARBA" id="ARBA00004496"/>
    </source>
</evidence>
<evidence type="ECO:0000256" key="5">
    <source>
        <dbReference type="ARBA" id="ARBA00022829"/>
    </source>
</evidence>
<reference evidence="14" key="1">
    <citation type="journal article" date="2019" name="Int. J. Syst. Evol. Microbiol.">
        <title>The Global Catalogue of Microorganisms (GCM) 10K type strain sequencing project: providing services to taxonomists for standard genome sequencing and annotation.</title>
        <authorList>
            <consortium name="The Broad Institute Genomics Platform"/>
            <consortium name="The Broad Institute Genome Sequencing Center for Infectious Disease"/>
            <person name="Wu L."/>
            <person name="Ma J."/>
        </authorList>
    </citation>
    <scope>NUCLEOTIDE SEQUENCE [LARGE SCALE GENOMIC DNA]</scope>
    <source>
        <strain evidence="14">KCTC 33576</strain>
    </source>
</reference>
<evidence type="ECO:0000313" key="14">
    <source>
        <dbReference type="Proteomes" id="UP001597391"/>
    </source>
</evidence>
<evidence type="ECO:0000259" key="12">
    <source>
        <dbReference type="PROSITE" id="PS51900"/>
    </source>
</evidence>
<dbReference type="Proteomes" id="UP001597391">
    <property type="component" value="Unassembled WGS sequence"/>
</dbReference>
<keyword evidence="8 10" id="KW-0233">DNA recombination</keyword>
<accession>A0ABW5XC72</accession>
<keyword evidence="9 10" id="KW-0131">Cell cycle</keyword>
<proteinExistence type="inferred from homology"/>
<comment type="similarity">
    <text evidence="10">Belongs to the 'phage' integrase family. XerC subfamily.</text>
</comment>
<comment type="caution">
    <text evidence="13">The sequence shown here is derived from an EMBL/GenBank/DDBJ whole genome shotgun (WGS) entry which is preliminary data.</text>
</comment>
<dbReference type="PROSITE" id="PS51898">
    <property type="entry name" value="TYR_RECOMBINASE"/>
    <property type="match status" value="1"/>
</dbReference>
<keyword evidence="3 10" id="KW-0963">Cytoplasm</keyword>
<dbReference type="PROSITE" id="PS51900">
    <property type="entry name" value="CB"/>
    <property type="match status" value="1"/>
</dbReference>
<dbReference type="InterPro" id="IPR044068">
    <property type="entry name" value="CB"/>
</dbReference>
<evidence type="ECO:0000259" key="11">
    <source>
        <dbReference type="PROSITE" id="PS51898"/>
    </source>
</evidence>
<dbReference type="PANTHER" id="PTHR30349:SF81">
    <property type="entry name" value="TYROSINE RECOMBINASE XERC"/>
    <property type="match status" value="1"/>
</dbReference>
<gene>
    <name evidence="13" type="primary">xerD</name>
    <name evidence="10" type="synonym">xerC</name>
    <name evidence="13" type="ORF">ACFSYH_03090</name>
</gene>
<evidence type="ECO:0000256" key="3">
    <source>
        <dbReference type="ARBA" id="ARBA00022490"/>
    </source>
</evidence>
<evidence type="ECO:0000256" key="8">
    <source>
        <dbReference type="ARBA" id="ARBA00023172"/>
    </source>
</evidence>
<dbReference type="Gene3D" id="1.10.443.10">
    <property type="entry name" value="Intergrase catalytic core"/>
    <property type="match status" value="1"/>
</dbReference>
<dbReference type="InterPro" id="IPR002104">
    <property type="entry name" value="Integrase_catalytic"/>
</dbReference>
<protein>
    <recommendedName>
        <fullName evidence="10">Tyrosine recombinase XerC</fullName>
    </recommendedName>
</protein>
<comment type="subunit">
    <text evidence="10">Forms a cyclic heterotetrameric complex composed of two molecules of XerC and two molecules of XerD.</text>
</comment>
<dbReference type="SUPFAM" id="SSF47823">
    <property type="entry name" value="lambda integrase-like, N-terminal domain"/>
    <property type="match status" value="1"/>
</dbReference>
<feature type="active site" evidence="10">
    <location>
        <position position="162"/>
    </location>
</feature>
<keyword evidence="5 10" id="KW-0159">Chromosome partition</keyword>
<dbReference type="NCBIfam" id="NF001399">
    <property type="entry name" value="PRK00283.1"/>
    <property type="match status" value="1"/>
</dbReference>
<dbReference type="InterPro" id="IPR013762">
    <property type="entry name" value="Integrase-like_cat_sf"/>
</dbReference>
<name>A0ABW5XC72_9MICO</name>
<feature type="domain" description="Tyr recombinase" evidence="11">
    <location>
        <begin position="122"/>
        <end position="310"/>
    </location>
</feature>
<dbReference type="Pfam" id="PF00589">
    <property type="entry name" value="Phage_integrase"/>
    <property type="match status" value="1"/>
</dbReference>
<evidence type="ECO:0000256" key="10">
    <source>
        <dbReference type="HAMAP-Rule" id="MF_01808"/>
    </source>
</evidence>
<dbReference type="InterPro" id="IPR011010">
    <property type="entry name" value="DNA_brk_join_enz"/>
</dbReference>
<dbReference type="SUPFAM" id="SSF56349">
    <property type="entry name" value="DNA breaking-rejoining enzymes"/>
    <property type="match status" value="1"/>
</dbReference>
<evidence type="ECO:0000313" key="13">
    <source>
        <dbReference type="EMBL" id="MFD2839550.1"/>
    </source>
</evidence>
<dbReference type="InterPro" id="IPR010998">
    <property type="entry name" value="Integrase_recombinase_N"/>
</dbReference>
<dbReference type="NCBIfam" id="TIGR02225">
    <property type="entry name" value="recomb_XerD"/>
    <property type="match status" value="1"/>
</dbReference>
<feature type="active site" evidence="10">
    <location>
        <position position="265"/>
    </location>
</feature>
<dbReference type="HAMAP" id="MF_01808">
    <property type="entry name" value="Recomb_XerC_XerD"/>
    <property type="match status" value="1"/>
</dbReference>